<comment type="caution">
    <text evidence="1">The sequence shown here is derived from an EMBL/GenBank/DDBJ whole genome shotgun (WGS) entry which is preliminary data.</text>
</comment>
<gene>
    <name evidence="1" type="ORF">GRJ2_003038300</name>
</gene>
<keyword evidence="2" id="KW-1185">Reference proteome</keyword>
<evidence type="ECO:0000313" key="1">
    <source>
        <dbReference type="EMBL" id="GAB0205727.1"/>
    </source>
</evidence>
<name>A0ABC9Y816_GRUJA</name>
<sequence length="123" mass="14637">MDILERVQQRAMKMMKRLEHLSYKRRPRDVGLFSLEKRKLNGDLINVYTYLKEGDIKDGARLLSVVPSDRTRGNGHKLKHRKFPLNIRKHFFTVRLTEHWHRLPKEMVESPTLPPSDILSFCE</sequence>
<protein>
    <submittedName>
        <fullName evidence="1">Uncharacterized protein</fullName>
    </submittedName>
</protein>
<reference evidence="1 2" key="1">
    <citation type="submission" date="2024-06" db="EMBL/GenBank/DDBJ databases">
        <title>The draft genome of Grus japonensis, version 3.</title>
        <authorList>
            <person name="Nabeshima K."/>
            <person name="Suzuki S."/>
            <person name="Onuma M."/>
        </authorList>
    </citation>
    <scope>NUCLEOTIDE SEQUENCE [LARGE SCALE GENOMIC DNA]</scope>
    <source>
        <strain evidence="1 2">451A</strain>
    </source>
</reference>
<dbReference type="EMBL" id="BAAFJT010000040">
    <property type="protein sequence ID" value="GAB0205727.1"/>
    <property type="molecule type" value="Genomic_DNA"/>
</dbReference>
<organism evidence="1 2">
    <name type="scientific">Grus japonensis</name>
    <name type="common">Japanese crane</name>
    <name type="synonym">Red-crowned crane</name>
    <dbReference type="NCBI Taxonomy" id="30415"/>
    <lineage>
        <taxon>Eukaryota</taxon>
        <taxon>Metazoa</taxon>
        <taxon>Chordata</taxon>
        <taxon>Craniata</taxon>
        <taxon>Vertebrata</taxon>
        <taxon>Euteleostomi</taxon>
        <taxon>Archelosauria</taxon>
        <taxon>Archosauria</taxon>
        <taxon>Dinosauria</taxon>
        <taxon>Saurischia</taxon>
        <taxon>Theropoda</taxon>
        <taxon>Coelurosauria</taxon>
        <taxon>Aves</taxon>
        <taxon>Neognathae</taxon>
        <taxon>Neoaves</taxon>
        <taxon>Gruiformes</taxon>
        <taxon>Gruidae</taxon>
        <taxon>Grus</taxon>
    </lineage>
</organism>
<evidence type="ECO:0000313" key="2">
    <source>
        <dbReference type="Proteomes" id="UP001623348"/>
    </source>
</evidence>
<dbReference type="AlphaFoldDB" id="A0ABC9Y816"/>
<dbReference type="Proteomes" id="UP001623348">
    <property type="component" value="Unassembled WGS sequence"/>
</dbReference>
<accession>A0ABC9Y816</accession>
<proteinExistence type="predicted"/>